<dbReference type="CDD" id="cd07377">
    <property type="entry name" value="WHTH_GntR"/>
    <property type="match status" value="1"/>
</dbReference>
<dbReference type="AlphaFoldDB" id="A0A413FAN2"/>
<dbReference type="InterPro" id="IPR028978">
    <property type="entry name" value="Chorismate_lyase_/UTRA_dom_sf"/>
</dbReference>
<dbReference type="SUPFAM" id="SSF46785">
    <property type="entry name" value="Winged helix' DNA-binding domain"/>
    <property type="match status" value="1"/>
</dbReference>
<keyword evidence="2" id="KW-0238">DNA-binding</keyword>
<evidence type="ECO:0000256" key="3">
    <source>
        <dbReference type="ARBA" id="ARBA00023163"/>
    </source>
</evidence>
<dbReference type="InterPro" id="IPR036390">
    <property type="entry name" value="WH_DNA-bd_sf"/>
</dbReference>
<evidence type="ECO:0000256" key="1">
    <source>
        <dbReference type="ARBA" id="ARBA00023015"/>
    </source>
</evidence>
<dbReference type="PRINTS" id="PR00035">
    <property type="entry name" value="HTHGNTR"/>
</dbReference>
<protein>
    <submittedName>
        <fullName evidence="5">GntR family transcriptional regulator</fullName>
    </submittedName>
</protein>
<dbReference type="Gene3D" id="3.40.1410.10">
    <property type="entry name" value="Chorismate lyase-like"/>
    <property type="match status" value="1"/>
</dbReference>
<evidence type="ECO:0000259" key="4">
    <source>
        <dbReference type="PROSITE" id="PS50949"/>
    </source>
</evidence>
<dbReference type="GO" id="GO:0045892">
    <property type="term" value="P:negative regulation of DNA-templated transcription"/>
    <property type="evidence" value="ECO:0007669"/>
    <property type="project" value="TreeGrafter"/>
</dbReference>
<sequence>MEMRPFLRKNLSDTVKAELYEYIDNLDLDKGTKLPPENTIAQNYGVSRVTVRRALDELEQEGVIIRIHGRGTFVNPQAKQFKINLGVSQELGRLVDQSGYEMRICLTAVETAPADIIVAKALGIPAESKVICVERAYYADGKLAILCQDTVAEDIFPEPVSREDWEESSTFDVVRTKAGKLAVRDWIQLKTVLAQEVKSLSNIEGEFDCGSVLEFFGLVYGQDNQPLIYGRTYYNTNYIRFNLVRNISAF</sequence>
<accession>A0A413FAN2</accession>
<comment type="caution">
    <text evidence="5">The sequence shown here is derived from an EMBL/GenBank/DDBJ whole genome shotgun (WGS) entry which is preliminary data.</text>
</comment>
<evidence type="ECO:0000313" key="5">
    <source>
        <dbReference type="EMBL" id="RGX25976.1"/>
    </source>
</evidence>
<dbReference type="InterPro" id="IPR036388">
    <property type="entry name" value="WH-like_DNA-bd_sf"/>
</dbReference>
<keyword evidence="3" id="KW-0804">Transcription</keyword>
<dbReference type="Proteomes" id="UP000283880">
    <property type="component" value="Unassembled WGS sequence"/>
</dbReference>
<dbReference type="SMART" id="SM00866">
    <property type="entry name" value="UTRA"/>
    <property type="match status" value="1"/>
</dbReference>
<dbReference type="PRINTS" id="PR00037">
    <property type="entry name" value="HTHLACR"/>
</dbReference>
<proteinExistence type="predicted"/>
<dbReference type="InterPro" id="IPR000524">
    <property type="entry name" value="Tscrpt_reg_HTH_GntR"/>
</dbReference>
<keyword evidence="1" id="KW-0805">Transcription regulation</keyword>
<dbReference type="InterPro" id="IPR001034">
    <property type="entry name" value="DeoR_HTH"/>
</dbReference>
<dbReference type="EMBL" id="QSBM01000017">
    <property type="protein sequence ID" value="RGX25976.1"/>
    <property type="molecule type" value="Genomic_DNA"/>
</dbReference>
<organism evidence="5 6">
    <name type="scientific">Enterocloster asparagiformis</name>
    <dbReference type="NCBI Taxonomy" id="333367"/>
    <lineage>
        <taxon>Bacteria</taxon>
        <taxon>Bacillati</taxon>
        <taxon>Bacillota</taxon>
        <taxon>Clostridia</taxon>
        <taxon>Lachnospirales</taxon>
        <taxon>Lachnospiraceae</taxon>
        <taxon>Enterocloster</taxon>
    </lineage>
</organism>
<dbReference type="SMART" id="SM00345">
    <property type="entry name" value="HTH_GNTR"/>
    <property type="match status" value="1"/>
</dbReference>
<reference evidence="5 6" key="1">
    <citation type="submission" date="2018-08" db="EMBL/GenBank/DDBJ databases">
        <title>A genome reference for cultivated species of the human gut microbiota.</title>
        <authorList>
            <person name="Zou Y."/>
            <person name="Xue W."/>
            <person name="Luo G."/>
        </authorList>
    </citation>
    <scope>NUCLEOTIDE SEQUENCE [LARGE SCALE GENOMIC DNA]</scope>
    <source>
        <strain evidence="5 6">AF04-15</strain>
    </source>
</reference>
<dbReference type="PANTHER" id="PTHR44846:SF1">
    <property type="entry name" value="MANNOSYL-D-GLYCERATE TRANSPORT_METABOLISM SYSTEM REPRESSOR MNGR-RELATED"/>
    <property type="match status" value="1"/>
</dbReference>
<evidence type="ECO:0000313" key="6">
    <source>
        <dbReference type="Proteomes" id="UP000283880"/>
    </source>
</evidence>
<dbReference type="GO" id="GO:0003677">
    <property type="term" value="F:DNA binding"/>
    <property type="evidence" value="ECO:0007669"/>
    <property type="project" value="UniProtKB-KW"/>
</dbReference>
<dbReference type="Gene3D" id="1.10.10.10">
    <property type="entry name" value="Winged helix-like DNA-binding domain superfamily/Winged helix DNA-binding domain"/>
    <property type="match status" value="1"/>
</dbReference>
<dbReference type="SUPFAM" id="SSF64288">
    <property type="entry name" value="Chorismate lyase-like"/>
    <property type="match status" value="1"/>
</dbReference>
<dbReference type="RefSeq" id="WP_007708977.1">
    <property type="nucleotide sequence ID" value="NZ_JAWRJJ010000387.1"/>
</dbReference>
<name>A0A413FAN2_9FIRM</name>
<dbReference type="Pfam" id="PF00392">
    <property type="entry name" value="GntR"/>
    <property type="match status" value="1"/>
</dbReference>
<dbReference type="PANTHER" id="PTHR44846">
    <property type="entry name" value="MANNOSYL-D-GLYCERATE TRANSPORT/METABOLISM SYSTEM REPRESSOR MNGR-RELATED"/>
    <property type="match status" value="1"/>
</dbReference>
<dbReference type="GO" id="GO:0003700">
    <property type="term" value="F:DNA-binding transcription factor activity"/>
    <property type="evidence" value="ECO:0007669"/>
    <property type="project" value="InterPro"/>
</dbReference>
<dbReference type="InterPro" id="IPR011663">
    <property type="entry name" value="UTRA"/>
</dbReference>
<gene>
    <name evidence="5" type="ORF">DWV29_19865</name>
</gene>
<evidence type="ECO:0000256" key="2">
    <source>
        <dbReference type="ARBA" id="ARBA00023125"/>
    </source>
</evidence>
<dbReference type="OrthoDB" id="1648691at2"/>
<feature type="domain" description="HTH gntR-type" evidence="4">
    <location>
        <begin position="9"/>
        <end position="77"/>
    </location>
</feature>
<dbReference type="InterPro" id="IPR050679">
    <property type="entry name" value="Bact_HTH_transcr_reg"/>
</dbReference>
<dbReference type="PROSITE" id="PS50949">
    <property type="entry name" value="HTH_GNTR"/>
    <property type="match status" value="1"/>
</dbReference>
<dbReference type="Pfam" id="PF07702">
    <property type="entry name" value="UTRA"/>
    <property type="match status" value="1"/>
</dbReference>